<feature type="domain" description="mRNA capping enzyme adenylation" evidence="2">
    <location>
        <begin position="138"/>
        <end position="187"/>
    </location>
</feature>
<name>A0A2T9YEQ6_9FUNG</name>
<dbReference type="CDD" id="cd07895">
    <property type="entry name" value="Adenylation_mRNA_capping"/>
    <property type="match status" value="1"/>
</dbReference>
<dbReference type="Gene3D" id="3.30.470.30">
    <property type="entry name" value="DNA ligase/mRNA capping enzyme"/>
    <property type="match status" value="2"/>
</dbReference>
<dbReference type="AlphaFoldDB" id="A0A2T9YEQ6"/>
<proteinExistence type="predicted"/>
<dbReference type="EMBL" id="MBFT01000461">
    <property type="protein sequence ID" value="PVU90828.1"/>
    <property type="molecule type" value="Genomic_DNA"/>
</dbReference>
<keyword evidence="4" id="KW-1185">Reference proteome</keyword>
<dbReference type="SUPFAM" id="SSF56091">
    <property type="entry name" value="DNA ligase/mRNA capping enzyme, catalytic domain"/>
    <property type="match status" value="1"/>
</dbReference>
<sequence>MSLNYNPQQGLKRKYNDTTDQNYYKKGKHLGPTNSLNTQLEIPGLRSQPISFVKDHFTELANENYFVCEKSDGIRALMLITIVQDAPKVFLIDRHNSYWDIQNIAFPLPQSDDRHIHYHNNTIIDGELVEDTEQDGTKILSFEVKKMELSYGLTKVLEVDIPNLKHKNDGLIFTSSIAPYATGTCNKM</sequence>
<reference evidence="3 4" key="1">
    <citation type="journal article" date="2018" name="MBio">
        <title>Comparative Genomics Reveals the Core Gene Toolbox for the Fungus-Insect Symbiosis.</title>
        <authorList>
            <person name="Wang Y."/>
            <person name="Stata M."/>
            <person name="Wang W."/>
            <person name="Stajich J.E."/>
            <person name="White M.M."/>
            <person name="Moncalvo J.M."/>
        </authorList>
    </citation>
    <scope>NUCLEOTIDE SEQUENCE [LARGE SCALE GENOMIC DNA]</scope>
    <source>
        <strain evidence="3 4">AUS-77-4</strain>
    </source>
</reference>
<evidence type="ECO:0000313" key="4">
    <source>
        <dbReference type="Proteomes" id="UP000245699"/>
    </source>
</evidence>
<protein>
    <recommendedName>
        <fullName evidence="2">mRNA capping enzyme adenylation domain-containing protein</fullName>
    </recommendedName>
</protein>
<dbReference type="OrthoDB" id="200924at2759"/>
<dbReference type="PANTHER" id="PTHR10367">
    <property type="entry name" value="MRNA-CAPPING ENZYME"/>
    <property type="match status" value="1"/>
</dbReference>
<organism evidence="3 4">
    <name type="scientific">Furculomyces boomerangus</name>
    <dbReference type="NCBI Taxonomy" id="61424"/>
    <lineage>
        <taxon>Eukaryota</taxon>
        <taxon>Fungi</taxon>
        <taxon>Fungi incertae sedis</taxon>
        <taxon>Zoopagomycota</taxon>
        <taxon>Kickxellomycotina</taxon>
        <taxon>Harpellomycetes</taxon>
        <taxon>Harpellales</taxon>
        <taxon>Harpellaceae</taxon>
        <taxon>Furculomyces</taxon>
    </lineage>
</organism>
<evidence type="ECO:0000259" key="2">
    <source>
        <dbReference type="Pfam" id="PF01331"/>
    </source>
</evidence>
<feature type="region of interest" description="Disordered" evidence="1">
    <location>
        <begin position="1"/>
        <end position="32"/>
    </location>
</feature>
<dbReference type="STRING" id="61424.A0A2T9YEQ6"/>
<dbReference type="GO" id="GO:0005524">
    <property type="term" value="F:ATP binding"/>
    <property type="evidence" value="ECO:0007669"/>
    <property type="project" value="InterPro"/>
</dbReference>
<dbReference type="Proteomes" id="UP000245699">
    <property type="component" value="Unassembled WGS sequence"/>
</dbReference>
<accession>A0A2T9YEQ6</accession>
<gene>
    <name evidence="3" type="ORF">BB559_004423</name>
</gene>
<comment type="caution">
    <text evidence="3">The sequence shown here is derived from an EMBL/GenBank/DDBJ whole genome shotgun (WGS) entry which is preliminary data.</text>
</comment>
<evidence type="ECO:0000313" key="3">
    <source>
        <dbReference type="EMBL" id="PVU90828.1"/>
    </source>
</evidence>
<dbReference type="PANTHER" id="PTHR10367:SF17">
    <property type="entry name" value="MRNA-CAPPING ENZYME"/>
    <property type="match status" value="1"/>
</dbReference>
<dbReference type="InterPro" id="IPR051029">
    <property type="entry name" value="mRNA_Capping_Enz/RNA_Phosphat"/>
</dbReference>
<dbReference type="InterPro" id="IPR001339">
    <property type="entry name" value="mRNA_cap_enzyme_adenylation"/>
</dbReference>
<evidence type="ECO:0000256" key="1">
    <source>
        <dbReference type="SAM" id="MobiDB-lite"/>
    </source>
</evidence>
<dbReference type="Pfam" id="PF01331">
    <property type="entry name" value="mRNA_cap_enzyme"/>
    <property type="match status" value="2"/>
</dbReference>
<dbReference type="GO" id="GO:0004484">
    <property type="term" value="F:mRNA guanylyltransferase activity"/>
    <property type="evidence" value="ECO:0007669"/>
    <property type="project" value="InterPro"/>
</dbReference>
<dbReference type="GO" id="GO:0006370">
    <property type="term" value="P:7-methylguanosine mRNA capping"/>
    <property type="evidence" value="ECO:0007669"/>
    <property type="project" value="InterPro"/>
</dbReference>
<feature type="domain" description="mRNA capping enzyme adenylation" evidence="2">
    <location>
        <begin position="48"/>
        <end position="135"/>
    </location>
</feature>